<evidence type="ECO:0000313" key="3">
    <source>
        <dbReference type="Proteomes" id="UP000077628"/>
    </source>
</evidence>
<dbReference type="EMBL" id="LUUK01000039">
    <property type="protein sequence ID" value="OAI25391.1"/>
    <property type="molecule type" value="Genomic_DNA"/>
</dbReference>
<gene>
    <name evidence="2" type="ORF">A1355_19750</name>
</gene>
<dbReference type="Proteomes" id="UP000077628">
    <property type="component" value="Unassembled WGS sequence"/>
</dbReference>
<keyword evidence="1" id="KW-0732">Signal</keyword>
<dbReference type="AlphaFoldDB" id="A0A177P5A9"/>
<comment type="caution">
    <text evidence="2">The sequence shown here is derived from an EMBL/GenBank/DDBJ whole genome shotgun (WGS) entry which is preliminary data.</text>
</comment>
<reference evidence="3" key="1">
    <citation type="submission" date="2016-03" db="EMBL/GenBank/DDBJ databases">
        <authorList>
            <person name="Heylen K."/>
            <person name="De Vos P."/>
            <person name="Vekeman B."/>
        </authorList>
    </citation>
    <scope>NUCLEOTIDE SEQUENCE [LARGE SCALE GENOMIC DNA]</scope>
    <source>
        <strain evidence="3">R-45383</strain>
    </source>
</reference>
<dbReference type="Pfam" id="PF12094">
    <property type="entry name" value="DUF3570"/>
    <property type="match status" value="1"/>
</dbReference>
<feature type="signal peptide" evidence="1">
    <location>
        <begin position="1"/>
        <end position="28"/>
    </location>
</feature>
<dbReference type="InterPro" id="IPR021953">
    <property type="entry name" value="DUF3570"/>
</dbReference>
<organism evidence="2 3">
    <name type="scientific">Methylomonas koyamae</name>
    <dbReference type="NCBI Taxonomy" id="702114"/>
    <lineage>
        <taxon>Bacteria</taxon>
        <taxon>Pseudomonadati</taxon>
        <taxon>Pseudomonadota</taxon>
        <taxon>Gammaproteobacteria</taxon>
        <taxon>Methylococcales</taxon>
        <taxon>Methylococcaceae</taxon>
        <taxon>Methylomonas</taxon>
    </lineage>
</organism>
<keyword evidence="3" id="KW-1185">Reference proteome</keyword>
<dbReference type="RefSeq" id="WP_064025110.1">
    <property type="nucleotide sequence ID" value="NZ_LUUK01000039.1"/>
</dbReference>
<accession>A0A177P5A9</accession>
<dbReference type="STRING" id="702114.A1355_19750"/>
<evidence type="ECO:0000256" key="1">
    <source>
        <dbReference type="SAM" id="SignalP"/>
    </source>
</evidence>
<name>A0A177P5A9_9GAMM</name>
<sequence length="939" mass="102145">MAAIKSEKSKALAALTTAALSLPGLDCAAGVPSTQAEGNTEYGYYQESSGRMNVQIFHADGLIPLNDRLEFNFSLDRDTYTGASPAYSLPSAMTNQPVAIKTTENGKDYADVVSAASAVSAATLSGAESLLQTSSFYQEAYNSILTSLNDADAAIYGNNIPQDVLANNQQIASLAGFDAALNNFIPANDKAVQRFQTQPLETRTQPVLGLKYYFDDTTLGITGGQSEEPDFQSNFGSLNFSHEFNDKLTTVSGGYSVTRNAIFRNGGHSHTPSGLGLGHIHPADCEISTCTDYSSLNANSLFHGVNLAISHVLDKNTLLNLAGWFTHQSGFLSNAYKTVYVRGEITPEEYLALSNTGANSEIDWKAISKLEIVGPELFRENRPGQRNLFSFSGGVNHYFPALDAALHFDYRYYHDDWKIDAHTFEMKWLQSLPFGITVTPSVRYYSQSKADFFAPYYLAPRADGFYSSDFRLSGFGALSGGVILSKQIGKAVKLEAGFEYYQRASAFKLGGGGGSDYADYSYYLAHAGVNINLSAPGSLLSGDGSLIDSLFGDGDPHAHHHHHHHGAPVPAGVMFGHMMPKADDVMVGYMYMYNGQAGTMLHGSQAVSDAQIVAGGCPGYGSGVPAFNGCLVKPASMHMGMHMLDIMYAPTDWLNLMVMPQLMDMDMTMSDDLRAANYTPNSTYTEKHYVTDTRSFYAGMHHTVFDLGDTSLIALVKLFDDTTHHLHAGIGVSAPTGNVAIPHTTLSTVNVPDSLGADHFYQANIKVLQDYGMQSGSGTWDFKPTLTYTGEHDDVFWGAQFSAVKRLQDKNKSGYALGDTYQGSTWAGYKVTPWLSGTVRGVYTQQNKLKGDLYQLNPTALLQGQTTQLAHNLTSTVDYPQNSGGHYWDIGLGVQVAVPGGKFAGHTFSLEWLQPIQDYVNGYQLERTGAFSARWNYMF</sequence>
<proteinExistence type="predicted"/>
<feature type="chain" id="PRO_5008069917" description="Autotransporter domain-containing protein" evidence="1">
    <location>
        <begin position="29"/>
        <end position="939"/>
    </location>
</feature>
<protein>
    <recommendedName>
        <fullName evidence="4">Autotransporter domain-containing protein</fullName>
    </recommendedName>
</protein>
<evidence type="ECO:0008006" key="4">
    <source>
        <dbReference type="Google" id="ProtNLM"/>
    </source>
</evidence>
<evidence type="ECO:0000313" key="2">
    <source>
        <dbReference type="EMBL" id="OAI25391.1"/>
    </source>
</evidence>